<comment type="caution">
    <text evidence="1">The sequence shown here is derived from an EMBL/GenBank/DDBJ whole genome shotgun (WGS) entry which is preliminary data.</text>
</comment>
<dbReference type="GO" id="GO:0016538">
    <property type="term" value="F:cyclin-dependent protein serine/threonine kinase regulator activity"/>
    <property type="evidence" value="ECO:0007669"/>
    <property type="project" value="TreeGrafter"/>
</dbReference>
<sequence length="222" mass="24648">MFDITHTPVATTIARMAELIDAVAAANHQSLGSITDDITPFHSRAVPGISIRDYLERVAKFVFLENDTLLAVLVYLDRIAGAQRHRPALALSPFNIHRLAITAIVVAHKFTSDIFFNNARYSKVGGIPLAEMNQLELEMLFLVKFDLMVDAAELQRVGEWLLAHPVAPLRHQPPYGLLAQYYERQMPALQPHQLIPTPQLDPMTGCAHGAVPPLELAPCLPY</sequence>
<dbReference type="GO" id="GO:0019901">
    <property type="term" value="F:protein kinase binding"/>
    <property type="evidence" value="ECO:0007669"/>
    <property type="project" value="InterPro"/>
</dbReference>
<dbReference type="EMBL" id="JANBOI010003976">
    <property type="protein sequence ID" value="KAJ1718050.1"/>
    <property type="molecule type" value="Genomic_DNA"/>
</dbReference>
<feature type="non-terminal residue" evidence="1">
    <location>
        <position position="1"/>
    </location>
</feature>
<dbReference type="Gene3D" id="1.10.472.10">
    <property type="entry name" value="Cyclin-like"/>
    <property type="match status" value="1"/>
</dbReference>
<dbReference type="PANTHER" id="PTHR15615">
    <property type="match status" value="1"/>
</dbReference>
<gene>
    <name evidence="1" type="primary">PCL7_2</name>
    <name evidence="1" type="ORF">LPJ61_006909</name>
</gene>
<proteinExistence type="predicted"/>
<dbReference type="Pfam" id="PF08613">
    <property type="entry name" value="Cyclin"/>
    <property type="match status" value="1"/>
</dbReference>
<evidence type="ECO:0000313" key="1">
    <source>
        <dbReference type="EMBL" id="KAJ1718050.1"/>
    </source>
</evidence>
<dbReference type="CDD" id="cd20558">
    <property type="entry name" value="CYCLIN_ScPCL7-like"/>
    <property type="match status" value="1"/>
</dbReference>
<dbReference type="SUPFAM" id="SSF47954">
    <property type="entry name" value="Cyclin-like"/>
    <property type="match status" value="1"/>
</dbReference>
<keyword evidence="2" id="KW-1185">Reference proteome</keyword>
<dbReference type="InterPro" id="IPR036915">
    <property type="entry name" value="Cyclin-like_sf"/>
</dbReference>
<dbReference type="OrthoDB" id="1060854at2759"/>
<organism evidence="1 2">
    <name type="scientific">Coemansia biformis</name>
    <dbReference type="NCBI Taxonomy" id="1286918"/>
    <lineage>
        <taxon>Eukaryota</taxon>
        <taxon>Fungi</taxon>
        <taxon>Fungi incertae sedis</taxon>
        <taxon>Zoopagomycota</taxon>
        <taxon>Kickxellomycotina</taxon>
        <taxon>Kickxellomycetes</taxon>
        <taxon>Kickxellales</taxon>
        <taxon>Kickxellaceae</taxon>
        <taxon>Coemansia</taxon>
    </lineage>
</organism>
<name>A0A9W7XTV8_9FUNG</name>
<evidence type="ECO:0000313" key="2">
    <source>
        <dbReference type="Proteomes" id="UP001143981"/>
    </source>
</evidence>
<dbReference type="AlphaFoldDB" id="A0A9W7XTV8"/>
<dbReference type="InterPro" id="IPR013922">
    <property type="entry name" value="Cyclin_PHO80-like"/>
</dbReference>
<dbReference type="Proteomes" id="UP001143981">
    <property type="component" value="Unassembled WGS sequence"/>
</dbReference>
<protein>
    <submittedName>
        <fullName evidence="1">Cyclin-like protein interacting with PHO85</fullName>
    </submittedName>
</protein>
<dbReference type="GO" id="GO:0005634">
    <property type="term" value="C:nucleus"/>
    <property type="evidence" value="ECO:0007669"/>
    <property type="project" value="TreeGrafter"/>
</dbReference>
<reference evidence="1" key="1">
    <citation type="submission" date="2022-07" db="EMBL/GenBank/DDBJ databases">
        <title>Phylogenomic reconstructions and comparative analyses of Kickxellomycotina fungi.</title>
        <authorList>
            <person name="Reynolds N.K."/>
            <person name="Stajich J.E."/>
            <person name="Barry K."/>
            <person name="Grigoriev I.V."/>
            <person name="Crous P."/>
            <person name="Smith M.E."/>
        </authorList>
    </citation>
    <scope>NUCLEOTIDE SEQUENCE</scope>
    <source>
        <strain evidence="1">BCRC 34381</strain>
    </source>
</reference>
<dbReference type="PANTHER" id="PTHR15615:SF94">
    <property type="entry name" value="PHO85 CYCLIN-6-RELATED"/>
    <property type="match status" value="1"/>
</dbReference>
<dbReference type="GO" id="GO:0000307">
    <property type="term" value="C:cyclin-dependent protein kinase holoenzyme complex"/>
    <property type="evidence" value="ECO:0007669"/>
    <property type="project" value="TreeGrafter"/>
</dbReference>
<accession>A0A9W7XTV8</accession>